<accession>A0AAV7MCU9</accession>
<proteinExistence type="predicted"/>
<feature type="region of interest" description="Disordered" evidence="1">
    <location>
        <begin position="153"/>
        <end position="174"/>
    </location>
</feature>
<dbReference type="AlphaFoldDB" id="A0AAV7MCU9"/>
<dbReference type="Proteomes" id="UP001066276">
    <property type="component" value="Chromosome 10"/>
</dbReference>
<dbReference type="EMBL" id="JANPWB010000014">
    <property type="protein sequence ID" value="KAJ1098923.1"/>
    <property type="molecule type" value="Genomic_DNA"/>
</dbReference>
<name>A0AAV7MCU9_PLEWA</name>
<evidence type="ECO:0000313" key="3">
    <source>
        <dbReference type="Proteomes" id="UP001066276"/>
    </source>
</evidence>
<protein>
    <submittedName>
        <fullName evidence="2">Uncharacterized protein</fullName>
    </submittedName>
</protein>
<sequence length="174" mass="19110">MPVRAPLPSPGKLTTGLPGGRPEASLRVRMLQRARGGLSRAERRETPLPRREVWSARYVLWAAERLWWLPRPRRGPLFGGCLGPAAEGPEVRGARVWPRGLCDHRGGLYPMISRRPAGVGHLAGRICLGAGAGAGPPLTAGFSQDCREAWRRRQRRGGPPFYPEVAALTSREQK</sequence>
<evidence type="ECO:0000256" key="1">
    <source>
        <dbReference type="SAM" id="MobiDB-lite"/>
    </source>
</evidence>
<reference evidence="2" key="1">
    <citation type="journal article" date="2022" name="bioRxiv">
        <title>Sequencing and chromosome-scale assembly of the giantPleurodeles waltlgenome.</title>
        <authorList>
            <person name="Brown T."/>
            <person name="Elewa A."/>
            <person name="Iarovenko S."/>
            <person name="Subramanian E."/>
            <person name="Araus A.J."/>
            <person name="Petzold A."/>
            <person name="Susuki M."/>
            <person name="Suzuki K.-i.T."/>
            <person name="Hayashi T."/>
            <person name="Toyoda A."/>
            <person name="Oliveira C."/>
            <person name="Osipova E."/>
            <person name="Leigh N.D."/>
            <person name="Simon A."/>
            <person name="Yun M.H."/>
        </authorList>
    </citation>
    <scope>NUCLEOTIDE SEQUENCE</scope>
    <source>
        <strain evidence="2">20211129_DDA</strain>
        <tissue evidence="2">Liver</tissue>
    </source>
</reference>
<feature type="region of interest" description="Disordered" evidence="1">
    <location>
        <begin position="1"/>
        <end position="22"/>
    </location>
</feature>
<evidence type="ECO:0000313" key="2">
    <source>
        <dbReference type="EMBL" id="KAJ1098923.1"/>
    </source>
</evidence>
<keyword evidence="3" id="KW-1185">Reference proteome</keyword>
<comment type="caution">
    <text evidence="2">The sequence shown here is derived from an EMBL/GenBank/DDBJ whole genome shotgun (WGS) entry which is preliminary data.</text>
</comment>
<organism evidence="2 3">
    <name type="scientific">Pleurodeles waltl</name>
    <name type="common">Iberian ribbed newt</name>
    <dbReference type="NCBI Taxonomy" id="8319"/>
    <lineage>
        <taxon>Eukaryota</taxon>
        <taxon>Metazoa</taxon>
        <taxon>Chordata</taxon>
        <taxon>Craniata</taxon>
        <taxon>Vertebrata</taxon>
        <taxon>Euteleostomi</taxon>
        <taxon>Amphibia</taxon>
        <taxon>Batrachia</taxon>
        <taxon>Caudata</taxon>
        <taxon>Salamandroidea</taxon>
        <taxon>Salamandridae</taxon>
        <taxon>Pleurodelinae</taxon>
        <taxon>Pleurodeles</taxon>
    </lineage>
</organism>
<gene>
    <name evidence="2" type="ORF">NDU88_004030</name>
</gene>